<dbReference type="AlphaFoldDB" id="X0RML8"/>
<dbReference type="GO" id="GO:0071949">
    <property type="term" value="F:FAD binding"/>
    <property type="evidence" value="ECO:0007669"/>
    <property type="project" value="InterPro"/>
</dbReference>
<dbReference type="Gene3D" id="3.30.70.2190">
    <property type="match status" value="1"/>
</dbReference>
<evidence type="ECO:0000259" key="3">
    <source>
        <dbReference type="PROSITE" id="PS51387"/>
    </source>
</evidence>
<evidence type="ECO:0000256" key="2">
    <source>
        <dbReference type="ARBA" id="ARBA00022827"/>
    </source>
</evidence>
<dbReference type="InterPro" id="IPR004113">
    <property type="entry name" value="FAD-bd_oxidored_4_C"/>
</dbReference>
<dbReference type="InterPro" id="IPR016164">
    <property type="entry name" value="FAD-linked_Oxase-like_C"/>
</dbReference>
<organism evidence="4">
    <name type="scientific">marine sediment metagenome</name>
    <dbReference type="NCBI Taxonomy" id="412755"/>
    <lineage>
        <taxon>unclassified sequences</taxon>
        <taxon>metagenomes</taxon>
        <taxon>ecological metagenomes</taxon>
    </lineage>
</organism>
<dbReference type="InterPro" id="IPR036318">
    <property type="entry name" value="FAD-bd_PCMH-like_sf"/>
</dbReference>
<dbReference type="InterPro" id="IPR006094">
    <property type="entry name" value="Oxid_FAD_bind_N"/>
</dbReference>
<gene>
    <name evidence="4" type="ORF">S01H1_10231</name>
</gene>
<evidence type="ECO:0000313" key="4">
    <source>
        <dbReference type="EMBL" id="GAF70059.1"/>
    </source>
</evidence>
<protein>
    <recommendedName>
        <fullName evidence="3">FAD-binding PCMH-type domain-containing protein</fullName>
    </recommendedName>
</protein>
<sequence length="313" mass="34078">MTARTRYNPLTPKIVDELRRIVGERYVIHGDEEKLEAYSHDEVPDPRYAHMPDAVVRPGSAGEIAEIMKLANREMIPVTPRGAGSGLSGGAVPIYGGIVLLIDRMNRIVEIDRRNLMVVVEPGVVTNQINERLKDEGLCYPGYPMSLETCFIGGNVAENAGGAKAVKYGVTARYVTGLELVTPTGEFVKLGGKRVKDVTGYNLIQLMVGSEGTLGIFTSITLRLLPLPRASVDLLCLFKTTEEALTAVAKVMTEGGIIPTAIDFMDRASVRVTCEYLNETIPYEEAGGMLLITVDGSDEDLVERQYDAIGEQV</sequence>
<dbReference type="InterPro" id="IPR016169">
    <property type="entry name" value="FAD-bd_PCMH_sub2"/>
</dbReference>
<dbReference type="GO" id="GO:0003824">
    <property type="term" value="F:catalytic activity"/>
    <property type="evidence" value="ECO:0007669"/>
    <property type="project" value="InterPro"/>
</dbReference>
<keyword evidence="1" id="KW-0285">Flavoprotein</keyword>
<proteinExistence type="predicted"/>
<dbReference type="PANTHER" id="PTHR42934">
    <property type="entry name" value="GLYCOLATE OXIDASE SUBUNIT GLCD"/>
    <property type="match status" value="1"/>
</dbReference>
<dbReference type="SUPFAM" id="SSF56176">
    <property type="entry name" value="FAD-binding/transporter-associated domain-like"/>
    <property type="match status" value="1"/>
</dbReference>
<dbReference type="InterPro" id="IPR016166">
    <property type="entry name" value="FAD-bd_PCMH"/>
</dbReference>
<dbReference type="Gene3D" id="3.30.465.10">
    <property type="match status" value="1"/>
</dbReference>
<dbReference type="InterPro" id="IPR016167">
    <property type="entry name" value="FAD-bd_PCMH_sub1"/>
</dbReference>
<accession>X0RML8</accession>
<keyword evidence="2" id="KW-0274">FAD</keyword>
<feature type="domain" description="FAD-binding PCMH-type" evidence="3">
    <location>
        <begin position="48"/>
        <end position="227"/>
    </location>
</feature>
<dbReference type="Pfam" id="PF02913">
    <property type="entry name" value="FAD-oxidase_C"/>
    <property type="match status" value="1"/>
</dbReference>
<evidence type="ECO:0000256" key="1">
    <source>
        <dbReference type="ARBA" id="ARBA00022630"/>
    </source>
</evidence>
<dbReference type="SUPFAM" id="SSF55103">
    <property type="entry name" value="FAD-linked oxidases, C-terminal domain"/>
    <property type="match status" value="1"/>
</dbReference>
<dbReference type="Gene3D" id="3.30.43.10">
    <property type="entry name" value="Uridine Diphospho-n-acetylenolpyruvylglucosamine Reductase, domain 2"/>
    <property type="match status" value="1"/>
</dbReference>
<dbReference type="EMBL" id="BARS01005225">
    <property type="protein sequence ID" value="GAF70059.1"/>
    <property type="molecule type" value="Genomic_DNA"/>
</dbReference>
<dbReference type="InterPro" id="IPR051914">
    <property type="entry name" value="FAD-linked_OxidoTrans_Type4"/>
</dbReference>
<dbReference type="PROSITE" id="PS51387">
    <property type="entry name" value="FAD_PCMH"/>
    <property type="match status" value="1"/>
</dbReference>
<name>X0RML8_9ZZZZ</name>
<reference evidence="4" key="1">
    <citation type="journal article" date="2014" name="Front. Microbiol.">
        <title>High frequency of phylogenetically diverse reductive dehalogenase-homologous genes in deep subseafloor sedimentary metagenomes.</title>
        <authorList>
            <person name="Kawai M."/>
            <person name="Futagami T."/>
            <person name="Toyoda A."/>
            <person name="Takaki Y."/>
            <person name="Nishi S."/>
            <person name="Hori S."/>
            <person name="Arai W."/>
            <person name="Tsubouchi T."/>
            <person name="Morono Y."/>
            <person name="Uchiyama I."/>
            <person name="Ito T."/>
            <person name="Fujiyama A."/>
            <person name="Inagaki F."/>
            <person name="Takami H."/>
        </authorList>
    </citation>
    <scope>NUCLEOTIDE SEQUENCE</scope>
    <source>
        <strain evidence="4">Expedition CK06-06</strain>
    </source>
</reference>
<comment type="caution">
    <text evidence="4">The sequence shown here is derived from an EMBL/GenBank/DDBJ whole genome shotgun (WGS) entry which is preliminary data.</text>
</comment>
<dbReference type="Pfam" id="PF01565">
    <property type="entry name" value="FAD_binding_4"/>
    <property type="match status" value="1"/>
</dbReference>
<feature type="non-terminal residue" evidence="4">
    <location>
        <position position="313"/>
    </location>
</feature>
<dbReference type="PANTHER" id="PTHR42934:SF2">
    <property type="entry name" value="GLYCOLATE OXIDASE SUBUNIT GLCD"/>
    <property type="match status" value="1"/>
</dbReference>